<comment type="similarity">
    <text evidence="11 12">Belongs to the ribose-phosphate pyrophosphokinase family. Class I subfamily.</text>
</comment>
<dbReference type="PROSITE" id="PS00114">
    <property type="entry name" value="PRPP_SYNTHASE"/>
    <property type="match status" value="1"/>
</dbReference>
<evidence type="ECO:0000256" key="2">
    <source>
        <dbReference type="ARBA" id="ARBA00022679"/>
    </source>
</evidence>
<dbReference type="HOGENOM" id="CLU_033546_2_0_0"/>
<dbReference type="GO" id="GO:0006164">
    <property type="term" value="P:purine nucleotide biosynthetic process"/>
    <property type="evidence" value="ECO:0007669"/>
    <property type="project" value="TreeGrafter"/>
</dbReference>
<dbReference type="eggNOG" id="COG0462">
    <property type="taxonomic scope" value="Bacteria"/>
</dbReference>
<comment type="pathway">
    <text evidence="1 12">Metabolic intermediate biosynthesis; 5-phospho-alpha-D-ribose 1-diphosphate biosynthesis; 5-phospho-alpha-D-ribose 1-diphosphate from D-ribose 5-phosphate (route I): step 1/1.</text>
</comment>
<dbReference type="SMART" id="SM01400">
    <property type="entry name" value="Pribosyltran_N"/>
    <property type="match status" value="1"/>
</dbReference>
<dbReference type="STRING" id="416591.Tlet_0452"/>
<keyword evidence="15" id="KW-1185">Reference proteome</keyword>
<feature type="binding site" evidence="12">
    <location>
        <begin position="229"/>
        <end position="233"/>
    </location>
    <ligand>
        <name>D-ribose 5-phosphate</name>
        <dbReference type="ChEBI" id="CHEBI:78346"/>
    </ligand>
</feature>
<dbReference type="GO" id="GO:0006015">
    <property type="term" value="P:5-phosphoribose 1-diphosphate biosynthetic process"/>
    <property type="evidence" value="ECO:0007669"/>
    <property type="project" value="UniProtKB-UniRule"/>
</dbReference>
<proteinExistence type="inferred from homology"/>
<feature type="binding site" evidence="12">
    <location>
        <position position="176"/>
    </location>
    <ligand>
        <name>Mg(2+)</name>
        <dbReference type="ChEBI" id="CHEBI:18420"/>
    </ligand>
</feature>
<feature type="binding site" evidence="12">
    <location>
        <position position="201"/>
    </location>
    <ligand>
        <name>D-ribose 5-phosphate</name>
        <dbReference type="ChEBI" id="CHEBI:78346"/>
    </ligand>
</feature>
<dbReference type="InterPro" id="IPR029057">
    <property type="entry name" value="PRTase-like"/>
</dbReference>
<dbReference type="Gene3D" id="3.40.50.2020">
    <property type="match status" value="2"/>
</dbReference>
<keyword evidence="12" id="KW-0963">Cytoplasm</keyword>
<dbReference type="GO" id="GO:0005524">
    <property type="term" value="F:ATP binding"/>
    <property type="evidence" value="ECO:0007669"/>
    <property type="project" value="UniProtKB-KW"/>
</dbReference>
<accession>A8F4D5</accession>
<dbReference type="GO" id="GO:0004749">
    <property type="term" value="F:ribose phosphate diphosphokinase activity"/>
    <property type="evidence" value="ECO:0007669"/>
    <property type="project" value="UniProtKB-UniRule"/>
</dbReference>
<dbReference type="GO" id="GO:0005737">
    <property type="term" value="C:cytoplasm"/>
    <property type="evidence" value="ECO:0007669"/>
    <property type="project" value="UniProtKB-SubCell"/>
</dbReference>
<dbReference type="KEGG" id="tle:Tlet_0452"/>
<dbReference type="Pfam" id="PF13793">
    <property type="entry name" value="Pribosyltran_N"/>
    <property type="match status" value="1"/>
</dbReference>
<evidence type="ECO:0000256" key="10">
    <source>
        <dbReference type="ARBA" id="ARBA00054914"/>
    </source>
</evidence>
<dbReference type="InterPro" id="IPR037515">
    <property type="entry name" value="Rib-P_diPkinase_bac"/>
</dbReference>
<keyword evidence="5 12" id="KW-0547">Nucleotide-binding</keyword>
<comment type="catalytic activity">
    <reaction evidence="9 12">
        <text>D-ribose 5-phosphate + ATP = 5-phospho-alpha-D-ribose 1-diphosphate + AMP + H(+)</text>
        <dbReference type="Rhea" id="RHEA:15609"/>
        <dbReference type="ChEBI" id="CHEBI:15378"/>
        <dbReference type="ChEBI" id="CHEBI:30616"/>
        <dbReference type="ChEBI" id="CHEBI:58017"/>
        <dbReference type="ChEBI" id="CHEBI:78346"/>
        <dbReference type="ChEBI" id="CHEBI:456215"/>
        <dbReference type="EC" id="2.7.6.1"/>
    </reaction>
</comment>
<keyword evidence="3 12" id="KW-0479">Metal-binding</keyword>
<keyword evidence="6 12" id="KW-0418">Kinase</keyword>
<dbReference type="PANTHER" id="PTHR10210">
    <property type="entry name" value="RIBOSE-PHOSPHATE DIPHOSPHOKINASE FAMILY MEMBER"/>
    <property type="match status" value="1"/>
</dbReference>
<evidence type="ECO:0000256" key="9">
    <source>
        <dbReference type="ARBA" id="ARBA00049535"/>
    </source>
</evidence>
<dbReference type="PANTHER" id="PTHR10210:SF41">
    <property type="entry name" value="RIBOSE-PHOSPHATE PYROPHOSPHOKINASE 1, CHLOROPLASTIC"/>
    <property type="match status" value="1"/>
</dbReference>
<keyword evidence="4 12" id="KW-0545">Nucleotide biosynthesis</keyword>
<reference evidence="14 15" key="2">
    <citation type="journal article" date="2009" name="Proc. Natl. Acad. Sci. U.S.A.">
        <title>On the chimeric nature, thermophilic origin, and phylogenetic placement of the Thermotogales.</title>
        <authorList>
            <person name="Zhaxybayeva O."/>
            <person name="Swithers K.S."/>
            <person name="Lapierre P."/>
            <person name="Fournier G.P."/>
            <person name="Bickhart D.M."/>
            <person name="DeBoy R.T."/>
            <person name="Nelson K.E."/>
            <person name="Nesbo C.L."/>
            <person name="Doolittle W.F."/>
            <person name="Gogarten J.P."/>
            <person name="Noll K.M."/>
        </authorList>
    </citation>
    <scope>NUCLEOTIDE SEQUENCE [LARGE SCALE GENOMIC DNA]</scope>
    <source>
        <strain evidence="15">ATCC BAA-301 / DSM 14385 / NBRC 107922 / TMO</strain>
    </source>
</reference>
<reference evidence="14 15" key="1">
    <citation type="submission" date="2007-08" db="EMBL/GenBank/DDBJ databases">
        <title>Complete sequence of Thermotoga lettingae TMO.</title>
        <authorList>
            <consortium name="US DOE Joint Genome Institute"/>
            <person name="Copeland A."/>
            <person name="Lucas S."/>
            <person name="Lapidus A."/>
            <person name="Barry K."/>
            <person name="Glavina del Rio T."/>
            <person name="Dalin E."/>
            <person name="Tice H."/>
            <person name="Pitluck S."/>
            <person name="Foster B."/>
            <person name="Bruce D."/>
            <person name="Schmutz J."/>
            <person name="Larimer F."/>
            <person name="Land M."/>
            <person name="Hauser L."/>
            <person name="Kyrpides N."/>
            <person name="Mikhailova N."/>
            <person name="Nelson K."/>
            <person name="Gogarten J.P."/>
            <person name="Noll K."/>
            <person name="Richardson P."/>
        </authorList>
    </citation>
    <scope>NUCLEOTIDE SEQUENCE [LARGE SCALE GENOMIC DNA]</scope>
    <source>
        <strain evidence="15">ATCC BAA-301 / DSM 14385 / NBRC 107922 / TMO</strain>
    </source>
</reference>
<feature type="binding site" evidence="12">
    <location>
        <begin position="41"/>
        <end position="43"/>
    </location>
    <ligand>
        <name>ATP</name>
        <dbReference type="ChEBI" id="CHEBI:30616"/>
    </ligand>
</feature>
<dbReference type="InterPro" id="IPR000836">
    <property type="entry name" value="PRTase_dom"/>
</dbReference>
<keyword evidence="8 12" id="KW-0460">Magnesium</keyword>
<dbReference type="EMBL" id="CP000812">
    <property type="protein sequence ID" value="ABV33019.1"/>
    <property type="molecule type" value="Genomic_DNA"/>
</dbReference>
<dbReference type="NCBIfam" id="NF002320">
    <property type="entry name" value="PRK01259.1"/>
    <property type="match status" value="1"/>
</dbReference>
<dbReference type="InterPro" id="IPR005946">
    <property type="entry name" value="Rib-P_diPkinase"/>
</dbReference>
<dbReference type="UniPathway" id="UPA00087">
    <property type="reaction ID" value="UER00172"/>
</dbReference>
<comment type="function">
    <text evidence="10 12">Involved in the biosynthesis of the central metabolite phospho-alpha-D-ribosyl-1-pyrophosphate (PRPP) via the transfer of pyrophosphoryl group from ATP to 1-hydroxyl of ribose-5-phosphate (Rib-5-P).</text>
</comment>
<keyword evidence="2 12" id="KW-0808">Transferase</keyword>
<dbReference type="Proteomes" id="UP000002016">
    <property type="component" value="Chromosome"/>
</dbReference>
<dbReference type="NCBIfam" id="TIGR01251">
    <property type="entry name" value="ribP_PPkin"/>
    <property type="match status" value="1"/>
</dbReference>
<evidence type="ECO:0000256" key="8">
    <source>
        <dbReference type="ARBA" id="ARBA00022842"/>
    </source>
</evidence>
<dbReference type="GO" id="GO:0009156">
    <property type="term" value="P:ribonucleoside monophosphate biosynthetic process"/>
    <property type="evidence" value="ECO:0007669"/>
    <property type="project" value="InterPro"/>
</dbReference>
<evidence type="ECO:0000256" key="7">
    <source>
        <dbReference type="ARBA" id="ARBA00022840"/>
    </source>
</evidence>
<feature type="binding site" evidence="12">
    <location>
        <position position="134"/>
    </location>
    <ligand>
        <name>Mg(2+)</name>
        <dbReference type="ChEBI" id="CHEBI:18420"/>
    </ligand>
</feature>
<evidence type="ECO:0000313" key="14">
    <source>
        <dbReference type="EMBL" id="ABV33019.1"/>
    </source>
</evidence>
<evidence type="ECO:0000256" key="11">
    <source>
        <dbReference type="ARBA" id="ARBA00061444"/>
    </source>
</evidence>
<comment type="subcellular location">
    <subcellularLocation>
        <location evidence="12">Cytoplasm</location>
    </subcellularLocation>
</comment>
<dbReference type="SUPFAM" id="SSF53271">
    <property type="entry name" value="PRTase-like"/>
    <property type="match status" value="2"/>
</dbReference>
<dbReference type="GO" id="GO:0016301">
    <property type="term" value="F:kinase activity"/>
    <property type="evidence" value="ECO:0007669"/>
    <property type="project" value="UniProtKB-KW"/>
</dbReference>
<feature type="binding site" evidence="12">
    <location>
        <position position="225"/>
    </location>
    <ligand>
        <name>D-ribose 5-phosphate</name>
        <dbReference type="ChEBI" id="CHEBI:78346"/>
    </ligand>
</feature>
<evidence type="ECO:0000256" key="5">
    <source>
        <dbReference type="ARBA" id="ARBA00022741"/>
    </source>
</evidence>
<dbReference type="EC" id="2.7.6.1" evidence="12"/>
<evidence type="ECO:0000256" key="6">
    <source>
        <dbReference type="ARBA" id="ARBA00022777"/>
    </source>
</evidence>
<dbReference type="HAMAP" id="MF_00583_B">
    <property type="entry name" value="RibP_PPkinase_B"/>
    <property type="match status" value="1"/>
</dbReference>
<comment type="cofactor">
    <cofactor evidence="12">
        <name>Mg(2+)</name>
        <dbReference type="ChEBI" id="CHEBI:18420"/>
    </cofactor>
    <text evidence="12">Binds 2 Mg(2+) ions per subunit.</text>
</comment>
<dbReference type="InterPro" id="IPR000842">
    <property type="entry name" value="PRib_PP_synth_CS"/>
</dbReference>
<dbReference type="CDD" id="cd06223">
    <property type="entry name" value="PRTases_typeI"/>
    <property type="match status" value="1"/>
</dbReference>
<evidence type="ECO:0000256" key="3">
    <source>
        <dbReference type="ARBA" id="ARBA00022723"/>
    </source>
</evidence>
<evidence type="ECO:0000256" key="12">
    <source>
        <dbReference type="HAMAP-Rule" id="MF_00583"/>
    </source>
</evidence>
<keyword evidence="7 12" id="KW-0067">ATP-binding</keyword>
<feature type="binding site" evidence="12">
    <location>
        <begin position="100"/>
        <end position="101"/>
    </location>
    <ligand>
        <name>ATP</name>
        <dbReference type="ChEBI" id="CHEBI:30616"/>
    </ligand>
</feature>
<dbReference type="RefSeq" id="WP_012002500.1">
    <property type="nucleotide sequence ID" value="NC_009828.1"/>
</dbReference>
<comment type="subunit">
    <text evidence="12">Homohexamer.</text>
</comment>
<evidence type="ECO:0000313" key="15">
    <source>
        <dbReference type="Proteomes" id="UP000002016"/>
    </source>
</evidence>
<feature type="domain" description="Ribose-phosphate pyrophosphokinase N-terminal" evidence="13">
    <location>
        <begin position="8"/>
        <end position="124"/>
    </location>
</feature>
<evidence type="ECO:0000256" key="1">
    <source>
        <dbReference type="ARBA" id="ARBA00004996"/>
    </source>
</evidence>
<dbReference type="Pfam" id="PF14572">
    <property type="entry name" value="Pribosyl_synth"/>
    <property type="match status" value="1"/>
</dbReference>
<gene>
    <name evidence="12" type="primary">prs</name>
    <name evidence="14" type="ordered locus">Tlet_0452</name>
</gene>
<feature type="active site" evidence="12">
    <location>
        <position position="199"/>
    </location>
</feature>
<evidence type="ECO:0000259" key="13">
    <source>
        <dbReference type="Pfam" id="PF13793"/>
    </source>
</evidence>
<evidence type="ECO:0000256" key="4">
    <source>
        <dbReference type="ARBA" id="ARBA00022727"/>
    </source>
</evidence>
<name>A8F4D5_PSELT</name>
<protein>
    <recommendedName>
        <fullName evidence="12">Ribose-phosphate pyrophosphokinase</fullName>
        <shortName evidence="12">RPPK</shortName>
        <ecNumber evidence="12">2.7.6.1</ecNumber>
    </recommendedName>
    <alternativeName>
        <fullName evidence="12">5-phospho-D-ribosyl alpha-1-diphosphate synthase</fullName>
    </alternativeName>
    <alternativeName>
        <fullName evidence="12">Phosphoribosyl diphosphate synthase</fullName>
    </alternativeName>
    <alternativeName>
        <fullName evidence="12">Phosphoribosyl pyrophosphate synthase</fullName>
        <shortName evidence="12">P-Rib-PP synthase</shortName>
        <shortName evidence="12">PRPP synthase</shortName>
        <shortName evidence="12">PRPPase</shortName>
    </alternativeName>
</protein>
<sequence>MPFQRNDLKLFAGNSNPELAKRVADYLGLRLGDCQVSRFSDGEINVKINETVRGHDVFVLQSFSPPVNENVMELLIMIDAFRRASANSVAVVLPYYGYARQDRKAKGRDPITAKLVANLITVAGANRVLTVDLHAEQIQGFFDIPLDNLYSFPVFIDEIMRMHGDEKEKLVVVAPDVGAVKRASKFAEKLGVPLAILDKRRPTDNVAEVVHVIGEVKGKVTVVFDDIIDTAGTLVQGAEILKKSGAERILACATHGILSGNAVDRIEKSDIDKVYITDTVYHKGLSSKFHVVSVSALLGEAIIRIRKNLSVSILFR</sequence>
<dbReference type="InterPro" id="IPR029099">
    <property type="entry name" value="Pribosyltran_N"/>
</dbReference>
<dbReference type="AlphaFoldDB" id="A8F4D5"/>
<dbReference type="GO" id="GO:0002189">
    <property type="term" value="C:ribose phosphate diphosphokinase complex"/>
    <property type="evidence" value="ECO:0007669"/>
    <property type="project" value="TreeGrafter"/>
</dbReference>
<dbReference type="OrthoDB" id="9777067at2"/>
<dbReference type="FunFam" id="3.40.50.2020:FF:000001">
    <property type="entry name" value="Ribose-phosphate pyrophosphokinase"/>
    <property type="match status" value="1"/>
</dbReference>
<dbReference type="GO" id="GO:0000287">
    <property type="term" value="F:magnesium ion binding"/>
    <property type="evidence" value="ECO:0007669"/>
    <property type="project" value="UniProtKB-UniRule"/>
</dbReference>
<organism evidence="14 15">
    <name type="scientific">Pseudothermotoga lettingae (strain ATCC BAA-301 / DSM 14385 / NBRC 107922 / TMO)</name>
    <name type="common">Thermotoga lettingae</name>
    <dbReference type="NCBI Taxonomy" id="416591"/>
    <lineage>
        <taxon>Bacteria</taxon>
        <taxon>Thermotogati</taxon>
        <taxon>Thermotogota</taxon>
        <taxon>Thermotogae</taxon>
        <taxon>Thermotogales</taxon>
        <taxon>Thermotogaceae</taxon>
        <taxon>Pseudothermotoga</taxon>
    </lineage>
</organism>